<accession>A0ABQ0EXS3</accession>
<evidence type="ECO:0000256" key="1">
    <source>
        <dbReference type="SAM" id="MobiDB-lite"/>
    </source>
</evidence>
<protein>
    <submittedName>
        <fullName evidence="2">Uncharacterized protein</fullName>
    </submittedName>
</protein>
<keyword evidence="3" id="KW-1185">Reference proteome</keyword>
<evidence type="ECO:0000313" key="3">
    <source>
        <dbReference type="Proteomes" id="UP001623349"/>
    </source>
</evidence>
<reference evidence="2 3" key="1">
    <citation type="submission" date="2024-08" db="EMBL/GenBank/DDBJ databases">
        <title>The draft genome of Apodemus speciosus.</title>
        <authorList>
            <person name="Nabeshima K."/>
            <person name="Suzuki S."/>
            <person name="Onuma M."/>
        </authorList>
    </citation>
    <scope>NUCLEOTIDE SEQUENCE [LARGE SCALE GENOMIC DNA]</scope>
    <source>
        <strain evidence="2">IB14-021</strain>
    </source>
</reference>
<dbReference type="EMBL" id="BAAFST010000007">
    <property type="protein sequence ID" value="GAB1291846.1"/>
    <property type="molecule type" value="Genomic_DNA"/>
</dbReference>
<name>A0ABQ0EXS3_APOSI</name>
<dbReference type="Proteomes" id="UP001623349">
    <property type="component" value="Unassembled WGS sequence"/>
</dbReference>
<feature type="region of interest" description="Disordered" evidence="1">
    <location>
        <begin position="1"/>
        <end position="43"/>
    </location>
</feature>
<sequence length="43" mass="4354">MLRRVLRPAESVRSPGTGAIGGRELPDVGAAHQTASAIDGPSV</sequence>
<proteinExistence type="predicted"/>
<evidence type="ECO:0000313" key="2">
    <source>
        <dbReference type="EMBL" id="GAB1291846.1"/>
    </source>
</evidence>
<gene>
    <name evidence="2" type="ORF">APTSU1_000707600</name>
</gene>
<comment type="caution">
    <text evidence="2">The sequence shown here is derived from an EMBL/GenBank/DDBJ whole genome shotgun (WGS) entry which is preliminary data.</text>
</comment>
<organism evidence="2 3">
    <name type="scientific">Apodemus speciosus</name>
    <name type="common">Large Japanese field mouse</name>
    <dbReference type="NCBI Taxonomy" id="105296"/>
    <lineage>
        <taxon>Eukaryota</taxon>
        <taxon>Metazoa</taxon>
        <taxon>Chordata</taxon>
        <taxon>Craniata</taxon>
        <taxon>Vertebrata</taxon>
        <taxon>Euteleostomi</taxon>
        <taxon>Mammalia</taxon>
        <taxon>Eutheria</taxon>
        <taxon>Euarchontoglires</taxon>
        <taxon>Glires</taxon>
        <taxon>Rodentia</taxon>
        <taxon>Myomorpha</taxon>
        <taxon>Muroidea</taxon>
        <taxon>Muridae</taxon>
        <taxon>Murinae</taxon>
        <taxon>Apodemus</taxon>
    </lineage>
</organism>